<feature type="region of interest" description="Disordered" evidence="1">
    <location>
        <begin position="817"/>
        <end position="877"/>
    </location>
</feature>
<reference evidence="2 3" key="1">
    <citation type="submission" date="2020-07" db="EMBL/GenBank/DDBJ databases">
        <title>Comparative genomics of pyrophilous fungi reveals a link between fire events and developmental genes.</title>
        <authorList>
            <consortium name="DOE Joint Genome Institute"/>
            <person name="Steindorff A.S."/>
            <person name="Carver A."/>
            <person name="Calhoun S."/>
            <person name="Stillman K."/>
            <person name="Liu H."/>
            <person name="Lipzen A."/>
            <person name="Pangilinan J."/>
            <person name="Labutti K."/>
            <person name="Bruns T.D."/>
            <person name="Grigoriev I.V."/>
        </authorList>
    </citation>
    <scope>NUCLEOTIDE SEQUENCE [LARGE SCALE GENOMIC DNA]</scope>
    <source>
        <strain evidence="2 3">CBS 144469</strain>
    </source>
</reference>
<dbReference type="InterPro" id="IPR041078">
    <property type="entry name" value="Plavaka"/>
</dbReference>
<feature type="compositionally biased region" description="Basic and acidic residues" evidence="1">
    <location>
        <begin position="817"/>
        <end position="835"/>
    </location>
</feature>
<sequence length="1338" mass="151423">MEEEDLPVGWSQACACGKRYYQPNSYSNHLKSCDVHRKKLGVSLEGAKQRYDLKKAKQKKGKDAIDSWYEGKSLEVDHQIEDAFTPNNLNAASSSTTLQLSSQETADANMDQPLGVTELGPVEILGRGHRVRQQLQRSKDYDLSSAIPIALPGMAVAGISPSPTSSPSPIHPGALEPDTAPVAKPPLSNRESDETSKRSTVLDPNAWRSTPRNEFGLYKSYWTLEKKPHDADLHISDEDLIDDATSALPAGEDEWNSVPIYPFPNLSAFQLGEWYWSDDAGKSRDSFSSLVNIITSPGFSCEDLRDVNWDRISNILASSDSDGEAGDWSSDGTSWASVPVTISVPFNSTSTKLGPQPYSIPEFRFRPLVPVILDRLQSATSRKHFHTVPSDLRWQATQDSGDVRVYGELYHSPAFIEAYKEIQMLPPEDEDDDLPRCVVGLMFASDETAAAAFGTMKIWPLYLLFGNESKDRRNKPSLKLFEEIAYFQSLPDEFTDWYTQRSGKKRVASTLSTHLNRELFHAQWNALLDAEFVHAYEHGLIVDCFDKVRRRFYPRILTYSADYPEKVTIVGVRQNGNHPCPRCKVPETHLDRLGTIEDRMTRISDLRTDNEDRRTKMARAREHIYEKNGAVNSDFVEKLLKPSSLVPAQNAFSDKLSGFGLDVFTLPAVDPLHEFELGTWRDVFSQLRRILDVIDPGLTNVLDYRFRRVPTFGRDTIRRFRNNMSDMKQLAARDFEDMLQCSMPLFEGLFPEPHDARVQGLLFTLAHWHAMVKMKRHTDTTLDIMDSLTSDLGEVAREFSSETCAAFKTVELKREYEARKRTEARKSSKKSDTRPKASMPSISGTQRETTGATLSEGAISGTTTQGAEPHQDSDGRRLRSWNLSVPKFHALGDAVAYIRRFGTTDSYSTQISERLHRFPKGRYSRTNKKNVPRQLSSIQTRQARIKKLRNQLTPDADEGALGRWTQWGPGLGGRYFIGKSQNHPVAIWRFVSLNGNDLAVKNFVPKLKQHLLPRVVDQLLHEARMYPEDHSLAIPVLENLLNSPLDLGTKDIHFHSECFYNHKVLQVFYSTYDCVQGTDILNPTTSRRDFMCLRSQSNRTTPLDAPKFVYGRLLGIFHVNVIYAGPGMLDYRKRRFDVVWVRWYTPVGSEVDLPWSSKSLDRIRLAPLHHDDACDFLDPGFVLRAAHVIPRFARGKVFEDAQGDGMHLYSKCARNRDDYKEYCVNRFADRDMVMRFHWGLGVGHTYSHPYASRNSASPGPMDVDYREIRTAPTPSPVDRGEDDPNGGHSTDSDDSTYERPDLDEDTLAAPETSGMHGPTLWGRLQEPDSSDSDSDIYA</sequence>
<comment type="caution">
    <text evidence="2">The sequence shown here is derived from an EMBL/GenBank/DDBJ whole genome shotgun (WGS) entry which is preliminary data.</text>
</comment>
<keyword evidence="3" id="KW-1185">Reference proteome</keyword>
<protein>
    <submittedName>
        <fullName evidence="2">Uncharacterized protein</fullName>
    </submittedName>
</protein>
<dbReference type="Proteomes" id="UP000521943">
    <property type="component" value="Unassembled WGS sequence"/>
</dbReference>
<evidence type="ECO:0000313" key="2">
    <source>
        <dbReference type="EMBL" id="KAF6758419.1"/>
    </source>
</evidence>
<organism evidence="2 3">
    <name type="scientific">Ephemerocybe angulata</name>
    <dbReference type="NCBI Taxonomy" id="980116"/>
    <lineage>
        <taxon>Eukaryota</taxon>
        <taxon>Fungi</taxon>
        <taxon>Dikarya</taxon>
        <taxon>Basidiomycota</taxon>
        <taxon>Agaricomycotina</taxon>
        <taxon>Agaricomycetes</taxon>
        <taxon>Agaricomycetidae</taxon>
        <taxon>Agaricales</taxon>
        <taxon>Agaricineae</taxon>
        <taxon>Psathyrellaceae</taxon>
        <taxon>Ephemerocybe</taxon>
    </lineage>
</organism>
<feature type="compositionally biased region" description="Acidic residues" evidence="1">
    <location>
        <begin position="1328"/>
        <end position="1338"/>
    </location>
</feature>
<feature type="region of interest" description="Disordered" evidence="1">
    <location>
        <begin position="158"/>
        <end position="205"/>
    </location>
</feature>
<feature type="region of interest" description="Disordered" evidence="1">
    <location>
        <begin position="1249"/>
        <end position="1338"/>
    </location>
</feature>
<dbReference type="OrthoDB" id="2687259at2759"/>
<dbReference type="Pfam" id="PF18759">
    <property type="entry name" value="Plavaka"/>
    <property type="match status" value="1"/>
</dbReference>
<dbReference type="EMBL" id="JACGCI010000019">
    <property type="protein sequence ID" value="KAF6758419.1"/>
    <property type="molecule type" value="Genomic_DNA"/>
</dbReference>
<evidence type="ECO:0000256" key="1">
    <source>
        <dbReference type="SAM" id="MobiDB-lite"/>
    </source>
</evidence>
<evidence type="ECO:0000313" key="3">
    <source>
        <dbReference type="Proteomes" id="UP000521943"/>
    </source>
</evidence>
<feature type="compositionally biased region" description="Polar residues" evidence="1">
    <location>
        <begin position="840"/>
        <end position="853"/>
    </location>
</feature>
<name>A0A8H6MA21_9AGAR</name>
<gene>
    <name evidence="2" type="ORF">DFP72DRAFT_1065105</name>
</gene>
<proteinExistence type="predicted"/>
<accession>A0A8H6MA21</accession>